<dbReference type="InterPro" id="IPR029044">
    <property type="entry name" value="Nucleotide-diphossugar_trans"/>
</dbReference>
<dbReference type="InterPro" id="IPR002495">
    <property type="entry name" value="Glyco_trans_8"/>
</dbReference>
<reference evidence="1" key="1">
    <citation type="journal article" date="2020" name="Stud. Mycol.">
        <title>101 Dothideomycetes genomes: a test case for predicting lifestyles and emergence of pathogens.</title>
        <authorList>
            <person name="Haridas S."/>
            <person name="Albert R."/>
            <person name="Binder M."/>
            <person name="Bloem J."/>
            <person name="Labutti K."/>
            <person name="Salamov A."/>
            <person name="Andreopoulos B."/>
            <person name="Baker S."/>
            <person name="Barry K."/>
            <person name="Bills G."/>
            <person name="Bluhm B."/>
            <person name="Cannon C."/>
            <person name="Castanera R."/>
            <person name="Culley D."/>
            <person name="Daum C."/>
            <person name="Ezra D."/>
            <person name="Gonzalez J."/>
            <person name="Henrissat B."/>
            <person name="Kuo A."/>
            <person name="Liang C."/>
            <person name="Lipzen A."/>
            <person name="Lutzoni F."/>
            <person name="Magnuson J."/>
            <person name="Mondo S."/>
            <person name="Nolan M."/>
            <person name="Ohm R."/>
            <person name="Pangilinan J."/>
            <person name="Park H.-J."/>
            <person name="Ramirez L."/>
            <person name="Alfaro M."/>
            <person name="Sun H."/>
            <person name="Tritt A."/>
            <person name="Yoshinaga Y."/>
            <person name="Zwiers L.-H."/>
            <person name="Turgeon B."/>
            <person name="Goodwin S."/>
            <person name="Spatafora J."/>
            <person name="Crous P."/>
            <person name="Grigoriev I."/>
        </authorList>
    </citation>
    <scope>NUCLEOTIDE SEQUENCE</scope>
    <source>
        <strain evidence="1">CBS 101060</strain>
    </source>
</reference>
<sequence>KYAYTTLLTRSSYLAGVIILAHTLHKQSTYPLYVLYTSTLDASSVRALELESNKTKLIPLLTLPLLPNSSQPISLIAERFADTWTKLRVFEALADKGLGKVCYLDADMLITGPIDDVFAAADLPDENWIAANHVCCCNLDADEWADADWTPENCPYTPLSHPAALTTATPVTEEARETYHLLNGGQFVFQPSPLLWTRILDSFNTSVNLAAYKFPDQDFLAAFFRNRFLPLPWRFNALKTMRYWHPNIWRDECVVCVHYIVDKPWAARVASDGRAGYVGKDGETHKWWWEAFGAWKQEREGQKVRDLV</sequence>
<organism evidence="1 2">
    <name type="scientific">Patellaria atrata CBS 101060</name>
    <dbReference type="NCBI Taxonomy" id="1346257"/>
    <lineage>
        <taxon>Eukaryota</taxon>
        <taxon>Fungi</taxon>
        <taxon>Dikarya</taxon>
        <taxon>Ascomycota</taxon>
        <taxon>Pezizomycotina</taxon>
        <taxon>Dothideomycetes</taxon>
        <taxon>Dothideomycetes incertae sedis</taxon>
        <taxon>Patellariales</taxon>
        <taxon>Patellariaceae</taxon>
        <taxon>Patellaria</taxon>
    </lineage>
</organism>
<proteinExistence type="predicted"/>
<evidence type="ECO:0000313" key="1">
    <source>
        <dbReference type="EMBL" id="KAF2841478.1"/>
    </source>
</evidence>
<dbReference type="Proteomes" id="UP000799429">
    <property type="component" value="Unassembled WGS sequence"/>
</dbReference>
<dbReference type="SUPFAM" id="SSF53448">
    <property type="entry name" value="Nucleotide-diphospho-sugar transferases"/>
    <property type="match status" value="1"/>
</dbReference>
<feature type="non-terminal residue" evidence="1">
    <location>
        <position position="1"/>
    </location>
</feature>
<comment type="caution">
    <text evidence="1">The sequence shown here is derived from an EMBL/GenBank/DDBJ whole genome shotgun (WGS) entry which is preliminary data.</text>
</comment>
<dbReference type="Gene3D" id="3.90.550.10">
    <property type="entry name" value="Spore Coat Polysaccharide Biosynthesis Protein SpsA, Chain A"/>
    <property type="match status" value="1"/>
</dbReference>
<dbReference type="Pfam" id="PF01501">
    <property type="entry name" value="Glyco_transf_8"/>
    <property type="match status" value="1"/>
</dbReference>
<dbReference type="EMBL" id="MU006091">
    <property type="protein sequence ID" value="KAF2841478.1"/>
    <property type="molecule type" value="Genomic_DNA"/>
</dbReference>
<dbReference type="InterPro" id="IPR050587">
    <property type="entry name" value="GNT1/Glycosyltrans_8"/>
</dbReference>
<evidence type="ECO:0000313" key="2">
    <source>
        <dbReference type="Proteomes" id="UP000799429"/>
    </source>
</evidence>
<keyword evidence="2" id="KW-1185">Reference proteome</keyword>
<dbReference type="OrthoDB" id="2014201at2759"/>
<name>A0A9P4SF17_9PEZI</name>
<dbReference type="GO" id="GO:0016757">
    <property type="term" value="F:glycosyltransferase activity"/>
    <property type="evidence" value="ECO:0007669"/>
    <property type="project" value="InterPro"/>
</dbReference>
<dbReference type="PANTHER" id="PTHR11183">
    <property type="entry name" value="GLYCOGENIN SUBFAMILY MEMBER"/>
    <property type="match status" value="1"/>
</dbReference>
<protein>
    <submittedName>
        <fullName evidence="1">Glycosyltransferase family 8 protein</fullName>
    </submittedName>
</protein>
<accession>A0A9P4SF17</accession>
<gene>
    <name evidence="1" type="ORF">M501DRAFT_919466</name>
</gene>
<feature type="non-terminal residue" evidence="1">
    <location>
        <position position="308"/>
    </location>
</feature>
<dbReference type="AlphaFoldDB" id="A0A9P4SF17"/>